<accession>A0ABW1ZLD8</accession>
<dbReference type="EMBL" id="JBHSWB010000001">
    <property type="protein sequence ID" value="MFC6661092.1"/>
    <property type="molecule type" value="Genomic_DNA"/>
</dbReference>
<name>A0ABW1ZLD8_9DEIO</name>
<proteinExistence type="predicted"/>
<keyword evidence="2" id="KW-1185">Reference proteome</keyword>
<evidence type="ECO:0000313" key="2">
    <source>
        <dbReference type="Proteomes" id="UP001596317"/>
    </source>
</evidence>
<gene>
    <name evidence="1" type="ORF">ACFP90_12635</name>
</gene>
<evidence type="ECO:0000313" key="1">
    <source>
        <dbReference type="EMBL" id="MFC6661092.1"/>
    </source>
</evidence>
<comment type="caution">
    <text evidence="1">The sequence shown here is derived from an EMBL/GenBank/DDBJ whole genome shotgun (WGS) entry which is preliminary data.</text>
</comment>
<dbReference type="RefSeq" id="WP_380056433.1">
    <property type="nucleotide sequence ID" value="NZ_JBHSWB010000001.1"/>
</dbReference>
<reference evidence="2" key="1">
    <citation type="journal article" date="2019" name="Int. J. Syst. Evol. Microbiol.">
        <title>The Global Catalogue of Microorganisms (GCM) 10K type strain sequencing project: providing services to taxonomists for standard genome sequencing and annotation.</title>
        <authorList>
            <consortium name="The Broad Institute Genomics Platform"/>
            <consortium name="The Broad Institute Genome Sequencing Center for Infectious Disease"/>
            <person name="Wu L."/>
            <person name="Ma J."/>
        </authorList>
    </citation>
    <scope>NUCLEOTIDE SEQUENCE [LARGE SCALE GENOMIC DNA]</scope>
    <source>
        <strain evidence="2">CCUG 63830</strain>
    </source>
</reference>
<sequence length="211" mass="23618">MCLFFNILWIPITNYFLNHYVFKGYAMKITLVLHGENGMRSFLEKVWPGDYRGSFDQSITNQALRNRTLGSFKRDVVPSLLAAQPAWEGYRVEYISAVYRDINKVFNTWESILKSKELAGGSLKSAAGGSGVFGVNLVFYSFDSFRELDVAEVDHLDAAQLAQLLARVAQIEVTSTYGCVVDWTPKTPVICLIETKPSSSSQTSAVSEYLD</sequence>
<dbReference type="Proteomes" id="UP001596317">
    <property type="component" value="Unassembled WGS sequence"/>
</dbReference>
<protein>
    <submittedName>
        <fullName evidence="1">Uncharacterized protein</fullName>
    </submittedName>
</protein>
<organism evidence="1 2">
    <name type="scientific">Deinococcus multiflagellatus</name>
    <dbReference type="NCBI Taxonomy" id="1656887"/>
    <lineage>
        <taxon>Bacteria</taxon>
        <taxon>Thermotogati</taxon>
        <taxon>Deinococcota</taxon>
        <taxon>Deinococci</taxon>
        <taxon>Deinococcales</taxon>
        <taxon>Deinococcaceae</taxon>
        <taxon>Deinococcus</taxon>
    </lineage>
</organism>